<name>A0ABU1TBP5_9SPHI</name>
<evidence type="ECO:0000313" key="3">
    <source>
        <dbReference type="Proteomes" id="UP001247620"/>
    </source>
</evidence>
<comment type="caution">
    <text evidence="2">The sequence shown here is derived from an EMBL/GenBank/DDBJ whole genome shotgun (WGS) entry which is preliminary data.</text>
</comment>
<feature type="transmembrane region" description="Helical" evidence="1">
    <location>
        <begin position="21"/>
        <end position="41"/>
    </location>
</feature>
<proteinExistence type="predicted"/>
<organism evidence="2 3">
    <name type="scientific">Mucilaginibacter pocheonensis</name>
    <dbReference type="NCBI Taxonomy" id="398050"/>
    <lineage>
        <taxon>Bacteria</taxon>
        <taxon>Pseudomonadati</taxon>
        <taxon>Bacteroidota</taxon>
        <taxon>Sphingobacteriia</taxon>
        <taxon>Sphingobacteriales</taxon>
        <taxon>Sphingobacteriaceae</taxon>
        <taxon>Mucilaginibacter</taxon>
    </lineage>
</organism>
<evidence type="ECO:0000256" key="1">
    <source>
        <dbReference type="SAM" id="Phobius"/>
    </source>
</evidence>
<keyword evidence="3" id="KW-1185">Reference proteome</keyword>
<accession>A0ABU1TBP5</accession>
<protein>
    <submittedName>
        <fullName evidence="2">Uncharacterized protein</fullName>
    </submittedName>
</protein>
<reference evidence="2 3" key="1">
    <citation type="submission" date="2023-07" db="EMBL/GenBank/DDBJ databases">
        <title>Sorghum-associated microbial communities from plants grown in Nebraska, USA.</title>
        <authorList>
            <person name="Schachtman D."/>
        </authorList>
    </citation>
    <scope>NUCLEOTIDE SEQUENCE [LARGE SCALE GENOMIC DNA]</scope>
    <source>
        <strain evidence="2 3">3262</strain>
    </source>
</reference>
<gene>
    <name evidence="2" type="ORF">J2W55_002112</name>
</gene>
<keyword evidence="1" id="KW-0812">Transmembrane</keyword>
<dbReference type="RefSeq" id="WP_310095271.1">
    <property type="nucleotide sequence ID" value="NZ_JAVDUU010000002.1"/>
</dbReference>
<evidence type="ECO:0000313" key="2">
    <source>
        <dbReference type="EMBL" id="MDR6942270.1"/>
    </source>
</evidence>
<keyword evidence="1" id="KW-0472">Membrane</keyword>
<dbReference type="EMBL" id="JAVDUU010000002">
    <property type="protein sequence ID" value="MDR6942270.1"/>
    <property type="molecule type" value="Genomic_DNA"/>
</dbReference>
<dbReference type="Proteomes" id="UP001247620">
    <property type="component" value="Unassembled WGS sequence"/>
</dbReference>
<keyword evidence="1" id="KW-1133">Transmembrane helix</keyword>
<sequence>MNRHGFSPIKIHLINSISYICFMKLWISRIFLMTGLVLLLFHNIVAHHHDDDHEDHITHHDNDVLEHAKVDHIFSPQVYHFDGLQAIIPDLAYRPEYSFVRFPLVLHIQPMILPDEPYPPGWTTDQTILRGPPSNC</sequence>